<proteinExistence type="predicted"/>
<evidence type="ECO:0000313" key="1">
    <source>
        <dbReference type="EMBL" id="BBX66587.1"/>
    </source>
</evidence>
<dbReference type="EMBL" id="AP022574">
    <property type="protein sequence ID" value="BBX66587.1"/>
    <property type="molecule type" value="Genomic_DNA"/>
</dbReference>
<gene>
    <name evidence="1" type="ORF">MPSYJ_00480</name>
</gene>
<evidence type="ECO:0000313" key="2">
    <source>
        <dbReference type="Proteomes" id="UP000466514"/>
    </source>
</evidence>
<keyword evidence="2" id="KW-1185">Reference proteome</keyword>
<organism evidence="1 2">
    <name type="scientific">Mycolicibacterium psychrotolerans</name>
    <dbReference type="NCBI Taxonomy" id="216929"/>
    <lineage>
        <taxon>Bacteria</taxon>
        <taxon>Bacillati</taxon>
        <taxon>Actinomycetota</taxon>
        <taxon>Actinomycetes</taxon>
        <taxon>Mycobacteriales</taxon>
        <taxon>Mycobacteriaceae</taxon>
        <taxon>Mycolicibacterium</taxon>
    </lineage>
</organism>
<dbReference type="AlphaFoldDB" id="A0A7I7M3Y1"/>
<accession>A0A7I7M3Y1</accession>
<protein>
    <submittedName>
        <fullName evidence="1">Uncharacterized protein</fullName>
    </submittedName>
</protein>
<sequence length="89" mass="9649">MPPRWRNIATRATSSPTNWSSVATFERRHSVYLNIDLDDDTPGFALDVALSQTNAPRTVVVFRNQPPGVGSVAQIAVPPGVILPTFDSS</sequence>
<reference evidence="1 2" key="1">
    <citation type="journal article" date="2019" name="Emerg. Microbes Infect.">
        <title>Comprehensive subspecies identification of 175 nontuberculous mycobacteria species based on 7547 genomic profiles.</title>
        <authorList>
            <person name="Matsumoto Y."/>
            <person name="Kinjo T."/>
            <person name="Motooka D."/>
            <person name="Nabeya D."/>
            <person name="Jung N."/>
            <person name="Uechi K."/>
            <person name="Horii T."/>
            <person name="Iida T."/>
            <person name="Fujita J."/>
            <person name="Nakamura S."/>
        </authorList>
    </citation>
    <scope>NUCLEOTIDE SEQUENCE [LARGE SCALE GENOMIC DNA]</scope>
    <source>
        <strain evidence="1 2">JCM 13323</strain>
    </source>
</reference>
<dbReference type="KEGG" id="mpsc:MPSYJ_00480"/>
<name>A0A7I7M3Y1_9MYCO</name>
<dbReference type="Proteomes" id="UP000466514">
    <property type="component" value="Chromosome"/>
</dbReference>